<evidence type="ECO:0000313" key="6">
    <source>
        <dbReference type="EMBL" id="BBE42081.1"/>
    </source>
</evidence>
<gene>
    <name evidence="6" type="ORF">NAS2_0692</name>
</gene>
<dbReference type="EMBL" id="AP018732">
    <property type="protein sequence ID" value="BBE42081.1"/>
    <property type="molecule type" value="Genomic_DNA"/>
</dbReference>
<keyword evidence="3" id="KW-0547">Nucleotide-binding</keyword>
<proteinExistence type="inferred from homology"/>
<dbReference type="PANTHER" id="PTHR43335">
    <property type="entry name" value="ABC TRANSPORTER, ATP-BINDING PROTEIN"/>
    <property type="match status" value="1"/>
</dbReference>
<dbReference type="PANTHER" id="PTHR43335:SF4">
    <property type="entry name" value="ABC TRANSPORTER, ATP-BINDING PROTEIN"/>
    <property type="match status" value="1"/>
</dbReference>
<dbReference type="SUPFAM" id="SSF52540">
    <property type="entry name" value="P-loop containing nucleoside triphosphate hydrolases"/>
    <property type="match status" value="1"/>
</dbReference>
<dbReference type="Proteomes" id="UP000509448">
    <property type="component" value="Chromosome"/>
</dbReference>
<dbReference type="GO" id="GO:0016887">
    <property type="term" value="F:ATP hydrolysis activity"/>
    <property type="evidence" value="ECO:0007669"/>
    <property type="project" value="InterPro"/>
</dbReference>
<dbReference type="InterPro" id="IPR003439">
    <property type="entry name" value="ABC_transporter-like_ATP-bd"/>
</dbReference>
<keyword evidence="2" id="KW-0813">Transport</keyword>
<comment type="similarity">
    <text evidence="1">Belongs to the ABC transporter superfamily.</text>
</comment>
<evidence type="ECO:0000256" key="2">
    <source>
        <dbReference type="ARBA" id="ARBA00022448"/>
    </source>
</evidence>
<dbReference type="InterPro" id="IPR003593">
    <property type="entry name" value="AAA+_ATPase"/>
</dbReference>
<organism evidence="6 7">
    <name type="scientific">Conexivisphaera calida</name>
    <dbReference type="NCBI Taxonomy" id="1874277"/>
    <lineage>
        <taxon>Archaea</taxon>
        <taxon>Nitrososphaerota</taxon>
        <taxon>Conexivisphaeria</taxon>
        <taxon>Conexivisphaerales</taxon>
        <taxon>Conexivisphaeraceae</taxon>
        <taxon>Conexivisphaera</taxon>
    </lineage>
</organism>
<keyword evidence="7" id="KW-1185">Reference proteome</keyword>
<dbReference type="PROSITE" id="PS50893">
    <property type="entry name" value="ABC_TRANSPORTER_2"/>
    <property type="match status" value="1"/>
</dbReference>
<evidence type="ECO:0000256" key="3">
    <source>
        <dbReference type="ARBA" id="ARBA00022741"/>
    </source>
</evidence>
<feature type="domain" description="ABC transporter" evidence="5">
    <location>
        <begin position="7"/>
        <end position="235"/>
    </location>
</feature>
<sequence>MSSGPVLRAMGLRKVYGDFVAVDRVDLEIGRGEIVGLLGPNGAGKTTTISMMVGLVPPTSGDLVVEGRSVRRDPVWVRSRVGLVPDSPGFYDGMTAWENLWITARLNGVRDESRIQDAISRVGLSGWEDVAVGKFSKGMKQRLGIADALLKSPSVLLLDEPTAGLDPGGSDEVLRLIRSLADGEGMAVLMSSHLLHQVEWVCDRVAVMDRGRVIAQGTLDQLVGRRYYVEMELDGDVNAAARALLPVGKVKVEDRRIVVEAGEDVRRKAVDTVLRAGAVPVEVRMRRAGLAEVYRNLLEAGS</sequence>
<dbReference type="PROSITE" id="PS00211">
    <property type="entry name" value="ABC_TRANSPORTER_1"/>
    <property type="match status" value="1"/>
</dbReference>
<accession>A0A4P2VD54</accession>
<reference evidence="6 7" key="1">
    <citation type="journal article" date="2019" name="ISME J.">
        <title>Isolation and characterization of a thermophilic sulfur- and iron-reducing thaumarchaeote from a terrestrial acidic hot spring.</title>
        <authorList>
            <person name="Kato S."/>
            <person name="Itoh T."/>
            <person name="Yuki M."/>
            <person name="Nagamori M."/>
            <person name="Ohnishi M."/>
            <person name="Uematsu K."/>
            <person name="Suzuki K."/>
            <person name="Takashina T."/>
            <person name="Ohkuma M."/>
        </authorList>
    </citation>
    <scope>NUCLEOTIDE SEQUENCE [LARGE SCALE GENOMIC DNA]</scope>
    <source>
        <strain evidence="6 7">NAS-02</strain>
    </source>
</reference>
<evidence type="ECO:0000259" key="5">
    <source>
        <dbReference type="PROSITE" id="PS50893"/>
    </source>
</evidence>
<dbReference type="CDD" id="cd03230">
    <property type="entry name" value="ABC_DR_subfamily_A"/>
    <property type="match status" value="1"/>
</dbReference>
<dbReference type="KEGG" id="ccai:NAS2_0692"/>
<dbReference type="Pfam" id="PF00005">
    <property type="entry name" value="ABC_tran"/>
    <property type="match status" value="1"/>
</dbReference>
<dbReference type="InterPro" id="IPR017871">
    <property type="entry name" value="ABC_transporter-like_CS"/>
</dbReference>
<dbReference type="OrthoDB" id="87732at2157"/>
<evidence type="ECO:0000256" key="4">
    <source>
        <dbReference type="ARBA" id="ARBA00022840"/>
    </source>
</evidence>
<name>A0A4P2VD54_9ARCH</name>
<evidence type="ECO:0000313" key="7">
    <source>
        <dbReference type="Proteomes" id="UP000509448"/>
    </source>
</evidence>
<dbReference type="AlphaFoldDB" id="A0A4P2VD54"/>
<keyword evidence="4 6" id="KW-0067">ATP-binding</keyword>
<dbReference type="GeneID" id="55584508"/>
<dbReference type="Gene3D" id="3.40.50.300">
    <property type="entry name" value="P-loop containing nucleotide triphosphate hydrolases"/>
    <property type="match status" value="1"/>
</dbReference>
<dbReference type="GO" id="GO:0005524">
    <property type="term" value="F:ATP binding"/>
    <property type="evidence" value="ECO:0007669"/>
    <property type="project" value="UniProtKB-KW"/>
</dbReference>
<dbReference type="InterPro" id="IPR027417">
    <property type="entry name" value="P-loop_NTPase"/>
</dbReference>
<evidence type="ECO:0000256" key="1">
    <source>
        <dbReference type="ARBA" id="ARBA00005417"/>
    </source>
</evidence>
<dbReference type="RefSeq" id="WP_174448358.1">
    <property type="nucleotide sequence ID" value="NZ_AP018732.1"/>
</dbReference>
<protein>
    <submittedName>
        <fullName evidence="6">ABC transporter, ATP-binding protein</fullName>
    </submittedName>
</protein>
<dbReference type="SMART" id="SM00382">
    <property type="entry name" value="AAA"/>
    <property type="match status" value="1"/>
</dbReference>